<name>A0A448XIT4_9PLAT</name>
<gene>
    <name evidence="1" type="ORF">PXEA_LOCUS31110</name>
</gene>
<keyword evidence="2" id="KW-1185">Reference proteome</keyword>
<proteinExistence type="predicted"/>
<sequence length="337" mass="37112">MLCVELTFPCDFTWSYQHPQRRFRPMRGHNCSPLQPGQKQLLRQQVYVKCNGNASSTHVIWYWCCCLRHQRKLGWQQMLWASPTDLPEADLQAFVTASFSIDAPRLVELRTMAKTSLRLFELVFCTQPPQRFPFHVVGPACHCLFCLFCDGMRRRVRTASNFLVDPPLSRASLDRPLEANVSASLSHADSQPRCPVLDARLPVSMRRAARGVRACVRAGVPAINRTGSQACVRACVRGCYPRAPLAHDHLPAERLDFTGQGVSSLHWTQAGRRVSACDCAGRPGETDTGLLSPTRSARLGSAPFQPSTASGRSLLAFLVASPPPAQMGPPPSPPAAA</sequence>
<reference evidence="1" key="1">
    <citation type="submission" date="2018-11" db="EMBL/GenBank/DDBJ databases">
        <authorList>
            <consortium name="Pathogen Informatics"/>
        </authorList>
    </citation>
    <scope>NUCLEOTIDE SEQUENCE</scope>
</reference>
<accession>A0A448XIT4</accession>
<dbReference type="Proteomes" id="UP000784294">
    <property type="component" value="Unassembled WGS sequence"/>
</dbReference>
<dbReference type="EMBL" id="CAAALY010255639">
    <property type="protein sequence ID" value="VEL37670.1"/>
    <property type="molecule type" value="Genomic_DNA"/>
</dbReference>
<evidence type="ECO:0000313" key="1">
    <source>
        <dbReference type="EMBL" id="VEL37670.1"/>
    </source>
</evidence>
<organism evidence="1 2">
    <name type="scientific">Protopolystoma xenopodis</name>
    <dbReference type="NCBI Taxonomy" id="117903"/>
    <lineage>
        <taxon>Eukaryota</taxon>
        <taxon>Metazoa</taxon>
        <taxon>Spiralia</taxon>
        <taxon>Lophotrochozoa</taxon>
        <taxon>Platyhelminthes</taxon>
        <taxon>Monogenea</taxon>
        <taxon>Polyopisthocotylea</taxon>
        <taxon>Polystomatidea</taxon>
        <taxon>Polystomatidae</taxon>
        <taxon>Protopolystoma</taxon>
    </lineage>
</organism>
<protein>
    <submittedName>
        <fullName evidence="1">Uncharacterized protein</fullName>
    </submittedName>
</protein>
<evidence type="ECO:0000313" key="2">
    <source>
        <dbReference type="Proteomes" id="UP000784294"/>
    </source>
</evidence>
<dbReference type="AlphaFoldDB" id="A0A448XIT4"/>
<comment type="caution">
    <text evidence="1">The sequence shown here is derived from an EMBL/GenBank/DDBJ whole genome shotgun (WGS) entry which is preliminary data.</text>
</comment>